<evidence type="ECO:0000313" key="2">
    <source>
        <dbReference type="EMBL" id="CDO70462.1"/>
    </source>
</evidence>
<dbReference type="Pfam" id="PF06985">
    <property type="entry name" value="HET"/>
    <property type="match status" value="1"/>
</dbReference>
<dbReference type="PANTHER" id="PTHR10622:SF10">
    <property type="entry name" value="HET DOMAIN-CONTAINING PROTEIN"/>
    <property type="match status" value="1"/>
</dbReference>
<gene>
    <name evidence="2" type="ORF">BN946_scf184569.g5</name>
</gene>
<dbReference type="HOGENOM" id="CLU_874758_0_0_1"/>
<dbReference type="OrthoDB" id="2753634at2759"/>
<organism evidence="2 3">
    <name type="scientific">Pycnoporus cinnabarinus</name>
    <name type="common">Cinnabar-red polypore</name>
    <name type="synonym">Trametes cinnabarina</name>
    <dbReference type="NCBI Taxonomy" id="5643"/>
    <lineage>
        <taxon>Eukaryota</taxon>
        <taxon>Fungi</taxon>
        <taxon>Dikarya</taxon>
        <taxon>Basidiomycota</taxon>
        <taxon>Agaricomycotina</taxon>
        <taxon>Agaricomycetes</taxon>
        <taxon>Polyporales</taxon>
        <taxon>Polyporaceae</taxon>
        <taxon>Trametes</taxon>
    </lineage>
</organism>
<reference evidence="2" key="1">
    <citation type="submission" date="2014-01" db="EMBL/GenBank/DDBJ databases">
        <title>The genome of the white-rot fungus Pycnoporus cinnabarinus: a basidiomycete model with a versatile arsenal for lignocellulosic biomass breakdown.</title>
        <authorList>
            <person name="Levasseur A."/>
            <person name="Lomascolo A."/>
            <person name="Ruiz-Duenas F.J."/>
            <person name="Uzan E."/>
            <person name="Piumi F."/>
            <person name="Kues U."/>
            <person name="Ram A.F.J."/>
            <person name="Murat C."/>
            <person name="Haon M."/>
            <person name="Benoit I."/>
            <person name="Arfi Y."/>
            <person name="Chevret D."/>
            <person name="Drula E."/>
            <person name="Kwon M.J."/>
            <person name="Gouret P."/>
            <person name="Lesage-Meessen L."/>
            <person name="Lombard V."/>
            <person name="Mariette J."/>
            <person name="Noirot C."/>
            <person name="Park J."/>
            <person name="Patyshakuliyeva A."/>
            <person name="Wieneger R.A.B."/>
            <person name="Wosten H.A.B."/>
            <person name="Martin F."/>
            <person name="Coutinho P.M."/>
            <person name="de Vries R."/>
            <person name="Martinez A.T."/>
            <person name="Klopp C."/>
            <person name="Pontarotti P."/>
            <person name="Henrissat B."/>
            <person name="Record E."/>
        </authorList>
    </citation>
    <scope>NUCLEOTIDE SEQUENCE [LARGE SCALE GENOMIC DNA]</scope>
    <source>
        <strain evidence="2">BRFM137</strain>
    </source>
</reference>
<keyword evidence="3" id="KW-1185">Reference proteome</keyword>
<proteinExistence type="predicted"/>
<comment type="caution">
    <text evidence="2">The sequence shown here is derived from an EMBL/GenBank/DDBJ whole genome shotgun (WGS) entry which is preliminary data.</text>
</comment>
<accession>A0A060S7J0</accession>
<evidence type="ECO:0000259" key="1">
    <source>
        <dbReference type="Pfam" id="PF06985"/>
    </source>
</evidence>
<feature type="domain" description="Heterokaryon incompatibility" evidence="1">
    <location>
        <begin position="52"/>
        <end position="117"/>
    </location>
</feature>
<evidence type="ECO:0000313" key="3">
    <source>
        <dbReference type="Proteomes" id="UP000029665"/>
    </source>
</evidence>
<dbReference type="AlphaFoldDB" id="A0A060S7J0"/>
<dbReference type="InterPro" id="IPR010730">
    <property type="entry name" value="HET"/>
</dbReference>
<sequence length="318" mass="35874">MWLLDTSTFRLHFVAKVTGVPSMRFYHTSGLAPESRPFNLKTPPEQDAPSWDDERVSAKIRNCCALARRFGYDFVWIDSCCIDKTSSAELSEAINSMYEWYSKAGVCFAFMEDVDGTQDPLESSTFRASRWFTRGWTLQELIAPRKVVFLSGDWHIIGSKDEFALLIEDITSIDRAILPHKASLSSVDPAHVLGVIQVDNSHRGRSLLSLGYIRPLHDHHLRRGAERISSFAGRDHETNPGPDPVRMGSWLEAEVLTAERGSRRLSTSCYAFTTSSVLNSKRAFVGRRRTLAACVFTIRFRVESGYPGYGLTSWEPLL</sequence>
<dbReference type="EMBL" id="CCBP010000083">
    <property type="protein sequence ID" value="CDO70462.1"/>
    <property type="molecule type" value="Genomic_DNA"/>
</dbReference>
<dbReference type="Proteomes" id="UP000029665">
    <property type="component" value="Unassembled WGS sequence"/>
</dbReference>
<name>A0A060S7J0_PYCCI</name>
<protein>
    <recommendedName>
        <fullName evidence="1">Heterokaryon incompatibility domain-containing protein</fullName>
    </recommendedName>
</protein>
<dbReference type="PANTHER" id="PTHR10622">
    <property type="entry name" value="HET DOMAIN-CONTAINING PROTEIN"/>
    <property type="match status" value="1"/>
</dbReference>